<keyword evidence="4" id="KW-1185">Reference proteome</keyword>
<feature type="domain" description="KIB1-4 beta-propeller" evidence="2">
    <location>
        <begin position="92"/>
        <end position="290"/>
    </location>
</feature>
<proteinExistence type="predicted"/>
<dbReference type="EMBL" id="KK785443">
    <property type="protein sequence ID" value="KDO42709.1"/>
    <property type="molecule type" value="Genomic_DNA"/>
</dbReference>
<dbReference type="InterPro" id="IPR036047">
    <property type="entry name" value="F-box-like_dom_sf"/>
</dbReference>
<dbReference type="PANTHER" id="PTHR33127:SF5">
    <property type="entry name" value="TRANSMEMBRANE PROTEIN"/>
    <property type="match status" value="1"/>
</dbReference>
<evidence type="ECO:0000313" key="4">
    <source>
        <dbReference type="Proteomes" id="UP000027120"/>
    </source>
</evidence>
<dbReference type="Proteomes" id="UP000027120">
    <property type="component" value="Unassembled WGS sequence"/>
</dbReference>
<organism evidence="3 4">
    <name type="scientific">Citrus sinensis</name>
    <name type="common">Sweet orange</name>
    <name type="synonym">Citrus aurantium var. sinensis</name>
    <dbReference type="NCBI Taxonomy" id="2711"/>
    <lineage>
        <taxon>Eukaryota</taxon>
        <taxon>Viridiplantae</taxon>
        <taxon>Streptophyta</taxon>
        <taxon>Embryophyta</taxon>
        <taxon>Tracheophyta</taxon>
        <taxon>Spermatophyta</taxon>
        <taxon>Magnoliopsida</taxon>
        <taxon>eudicotyledons</taxon>
        <taxon>Gunneridae</taxon>
        <taxon>Pentapetalae</taxon>
        <taxon>rosids</taxon>
        <taxon>malvids</taxon>
        <taxon>Sapindales</taxon>
        <taxon>Rutaceae</taxon>
        <taxon>Aurantioideae</taxon>
        <taxon>Citrus</taxon>
    </lineage>
</organism>
<dbReference type="PANTHER" id="PTHR33127">
    <property type="entry name" value="TRANSMEMBRANE PROTEIN"/>
    <property type="match status" value="1"/>
</dbReference>
<sequence>MAGGIKEKKQKLERGSWSDLPLEIINSIVSRLYVVYQIRFRAVCKRWRAADIQSRDKFPWLMGYNSHSCYLYDPCHKQKYTVFNSDKNRTTLLGARPLDSKHGWVLFEGEKNVNSGGRKCSPLFFYSPFADQIINLPAWREFSIAKATFSATPISPDCVVFVTWVGIMEISCISICRPGDTTWTELRFQDNYRYVKNLVCADGFLYCSFFSLEAIVAYNVASQNLEILPYPPSILFMYKYLTEYDGSLLIFGKVVDGSGYRVFTFNRSQMDWFEIESLDDRVLFTGASCLWVPVEKGSAFANTVHWFGRYSYIRDVCREFIRKPVESDSSKVAPRVRGYEYSKEEEEYMTQIWIQPPVRRSINLN</sequence>
<reference evidence="3 4" key="1">
    <citation type="submission" date="2014-04" db="EMBL/GenBank/DDBJ databases">
        <authorList>
            <consortium name="International Citrus Genome Consortium"/>
            <person name="Gmitter F."/>
            <person name="Chen C."/>
            <person name="Farmerie W."/>
            <person name="Harkins T."/>
            <person name="Desany B."/>
            <person name="Mohiuddin M."/>
            <person name="Kodira C."/>
            <person name="Borodovsky M."/>
            <person name="Lomsadze A."/>
            <person name="Burns P."/>
            <person name="Jenkins J."/>
            <person name="Prochnik S."/>
            <person name="Shu S."/>
            <person name="Chapman J."/>
            <person name="Pitluck S."/>
            <person name="Schmutz J."/>
            <person name="Rokhsar D."/>
        </authorList>
    </citation>
    <scope>NUCLEOTIDE SEQUENCE</scope>
</reference>
<dbReference type="Pfam" id="PF00646">
    <property type="entry name" value="F-box"/>
    <property type="match status" value="1"/>
</dbReference>
<feature type="domain" description="F-box" evidence="1">
    <location>
        <begin position="17"/>
        <end position="49"/>
    </location>
</feature>
<dbReference type="SMR" id="A0A067DIB6"/>
<gene>
    <name evidence="3" type="ORF">CISIN_1g040662mg</name>
</gene>
<dbReference type="STRING" id="2711.A0A067DIB6"/>
<protein>
    <submittedName>
        <fullName evidence="3">Uncharacterized protein</fullName>
    </submittedName>
</protein>
<accession>A0A067DIB6</accession>
<evidence type="ECO:0000313" key="3">
    <source>
        <dbReference type="EMBL" id="KDO42709.1"/>
    </source>
</evidence>
<dbReference type="SUPFAM" id="SSF81383">
    <property type="entry name" value="F-box domain"/>
    <property type="match status" value="1"/>
</dbReference>
<dbReference type="Gene3D" id="1.20.1280.50">
    <property type="match status" value="1"/>
</dbReference>
<evidence type="ECO:0000259" key="1">
    <source>
        <dbReference type="Pfam" id="PF00646"/>
    </source>
</evidence>
<dbReference type="AlphaFoldDB" id="A0A067DIB6"/>
<evidence type="ECO:0000259" key="2">
    <source>
        <dbReference type="Pfam" id="PF03478"/>
    </source>
</evidence>
<dbReference type="InterPro" id="IPR005174">
    <property type="entry name" value="KIB1-4_b-propeller"/>
</dbReference>
<name>A0A067DIB6_CITSI</name>
<dbReference type="Pfam" id="PF03478">
    <property type="entry name" value="Beta-prop_KIB1-4"/>
    <property type="match status" value="1"/>
</dbReference>
<dbReference type="InterPro" id="IPR001810">
    <property type="entry name" value="F-box_dom"/>
</dbReference>